<proteinExistence type="inferred from homology"/>
<keyword evidence="2" id="KW-0808">Transferase</keyword>
<dbReference type="PANTHER" id="PTHR32385">
    <property type="entry name" value="MANNOSYL PHOSPHORYLINOSITOL CERAMIDE SYNTHASE"/>
    <property type="match status" value="1"/>
</dbReference>
<evidence type="ECO:0000313" key="5">
    <source>
        <dbReference type="Proteomes" id="UP000005426"/>
    </source>
</evidence>
<dbReference type="PANTHER" id="PTHR32385:SF23">
    <property type="entry name" value="NUCLEOTIDE-DIPHOSPHO-SUGAR TRANSFERASE"/>
    <property type="match status" value="1"/>
</dbReference>
<name>G9NP39_HYPAI</name>
<sequence length="374" mass="42002">MLFFQRLRRLYILAITLLFCIIFIQIIPYFGPGLSISRPSSCQLPVTPPHISSSHTSNCPLLSASHPQADSSHTKLASALSPAELLCRSPKPLPGGIPKLLHQSWKSTELPAKFKKWSNTCRRQHPDWEWVLWTDEDNLQLVKQYFPWLEDTFSSLPGNIYRADLARSLYMYIFGGVYADLDTECLRPTLDALASQNISLPGQPNESSGDEASVARVALLGRMGSDPAFDHSIPNAWMAASAGHPFFLLPMSSAQAEIQKSRRILHSWWYDYPSAEQLTGPIALLKNVKQYEFCGDAANKIIVLPDSMVYPFNWNTKENVRSLCSAEKETFNETLCKDVLEVDLKGSISITYWSHTHRGKGADVENIERISQDG</sequence>
<evidence type="ECO:0000256" key="2">
    <source>
        <dbReference type="ARBA" id="ARBA00022679"/>
    </source>
</evidence>
<dbReference type="InterPro" id="IPR051706">
    <property type="entry name" value="Glycosyltransferase_domain"/>
</dbReference>
<feature type="transmembrane region" description="Helical" evidence="3">
    <location>
        <begin position="12"/>
        <end position="31"/>
    </location>
</feature>
<dbReference type="KEGG" id="tatv:25784581"/>
<dbReference type="AlphaFoldDB" id="G9NP39"/>
<dbReference type="InterPro" id="IPR007577">
    <property type="entry name" value="GlycoTrfase_DXD_sugar-bd_CS"/>
</dbReference>
<dbReference type="Proteomes" id="UP000005426">
    <property type="component" value="Unassembled WGS sequence"/>
</dbReference>
<evidence type="ECO:0000256" key="1">
    <source>
        <dbReference type="ARBA" id="ARBA00009003"/>
    </source>
</evidence>
<dbReference type="GO" id="GO:0000030">
    <property type="term" value="F:mannosyltransferase activity"/>
    <property type="evidence" value="ECO:0007669"/>
    <property type="project" value="TreeGrafter"/>
</dbReference>
<keyword evidence="3" id="KW-1133">Transmembrane helix</keyword>
<dbReference type="Gene3D" id="3.90.550.20">
    <property type="match status" value="1"/>
</dbReference>
<evidence type="ECO:0000313" key="4">
    <source>
        <dbReference type="EMBL" id="EHK47825.1"/>
    </source>
</evidence>
<dbReference type="GO" id="GO:0051999">
    <property type="term" value="P:mannosyl-inositol phosphorylceramide biosynthetic process"/>
    <property type="evidence" value="ECO:0007669"/>
    <property type="project" value="TreeGrafter"/>
</dbReference>
<dbReference type="GO" id="GO:0016020">
    <property type="term" value="C:membrane"/>
    <property type="evidence" value="ECO:0007669"/>
    <property type="project" value="GOC"/>
</dbReference>
<keyword evidence="3" id="KW-0812">Transmembrane</keyword>
<protein>
    <submittedName>
        <fullName evidence="4">Glycosyltransferase family 32 protein</fullName>
    </submittedName>
</protein>
<dbReference type="eggNOG" id="ENOG502S7B8">
    <property type="taxonomic scope" value="Eukaryota"/>
</dbReference>
<comment type="caution">
    <text evidence="4">The sequence shown here is derived from an EMBL/GenBank/DDBJ whole genome shotgun (WGS) entry which is preliminary data.</text>
</comment>
<dbReference type="SUPFAM" id="SSF53448">
    <property type="entry name" value="Nucleotide-diphospho-sugar transferases"/>
    <property type="match status" value="1"/>
</dbReference>
<gene>
    <name evidence="4" type="ORF">TRIATDRAFT_44528</name>
</gene>
<keyword evidence="3" id="KW-0472">Membrane</keyword>
<accession>G9NP39</accession>
<dbReference type="GeneID" id="25784581"/>
<evidence type="ECO:0000256" key="3">
    <source>
        <dbReference type="SAM" id="Phobius"/>
    </source>
</evidence>
<dbReference type="EMBL" id="ABDG02000020">
    <property type="protein sequence ID" value="EHK47825.1"/>
    <property type="molecule type" value="Genomic_DNA"/>
</dbReference>
<keyword evidence="5" id="KW-1185">Reference proteome</keyword>
<dbReference type="OrthoDB" id="3647at2759"/>
<organism evidence="4 5">
    <name type="scientific">Hypocrea atroviridis (strain ATCC 20476 / IMI 206040)</name>
    <name type="common">Trichoderma atroviride</name>
    <dbReference type="NCBI Taxonomy" id="452589"/>
    <lineage>
        <taxon>Eukaryota</taxon>
        <taxon>Fungi</taxon>
        <taxon>Dikarya</taxon>
        <taxon>Ascomycota</taxon>
        <taxon>Pezizomycotina</taxon>
        <taxon>Sordariomycetes</taxon>
        <taxon>Hypocreomycetidae</taxon>
        <taxon>Hypocreales</taxon>
        <taxon>Hypocreaceae</taxon>
        <taxon>Trichoderma</taxon>
    </lineage>
</organism>
<comment type="similarity">
    <text evidence="1">Belongs to the glycosyltransferase 32 family.</text>
</comment>
<dbReference type="HOGENOM" id="CLU_051866_1_0_1"/>
<dbReference type="Pfam" id="PF04488">
    <property type="entry name" value="Gly_transf_sug"/>
    <property type="match status" value="1"/>
</dbReference>
<dbReference type="OMA" id="DWEWVLW"/>
<reference evidence="4 5" key="1">
    <citation type="journal article" date="2011" name="Genome Biol.">
        <title>Comparative genome sequence analysis underscores mycoparasitism as the ancestral life style of Trichoderma.</title>
        <authorList>
            <person name="Kubicek C.P."/>
            <person name="Herrera-Estrella A."/>
            <person name="Seidl-Seiboth V."/>
            <person name="Martinez D.A."/>
            <person name="Druzhinina I.S."/>
            <person name="Thon M."/>
            <person name="Zeilinger S."/>
            <person name="Casas-Flores S."/>
            <person name="Horwitz B.A."/>
            <person name="Mukherjee P.K."/>
            <person name="Mukherjee M."/>
            <person name="Kredics L."/>
            <person name="Alcaraz L.D."/>
            <person name="Aerts A."/>
            <person name="Antal Z."/>
            <person name="Atanasova L."/>
            <person name="Cervantes-Badillo M.G."/>
            <person name="Challacombe J."/>
            <person name="Chertkov O."/>
            <person name="McCluskey K."/>
            <person name="Coulpier F."/>
            <person name="Deshpande N."/>
            <person name="von Doehren H."/>
            <person name="Ebbole D.J."/>
            <person name="Esquivel-Naranjo E.U."/>
            <person name="Fekete E."/>
            <person name="Flipphi M."/>
            <person name="Glaser F."/>
            <person name="Gomez-Rodriguez E.Y."/>
            <person name="Gruber S."/>
            <person name="Han C."/>
            <person name="Henrissat B."/>
            <person name="Hermosa R."/>
            <person name="Hernandez-Onate M."/>
            <person name="Karaffa L."/>
            <person name="Kosti I."/>
            <person name="Le Crom S."/>
            <person name="Lindquist E."/>
            <person name="Lucas S."/>
            <person name="Luebeck M."/>
            <person name="Luebeck P.S."/>
            <person name="Margeot A."/>
            <person name="Metz B."/>
            <person name="Misra M."/>
            <person name="Nevalainen H."/>
            <person name="Omann M."/>
            <person name="Packer N."/>
            <person name="Perrone G."/>
            <person name="Uresti-Rivera E.E."/>
            <person name="Salamov A."/>
            <person name="Schmoll M."/>
            <person name="Seiboth B."/>
            <person name="Shapiro H."/>
            <person name="Sukno S."/>
            <person name="Tamayo-Ramos J.A."/>
            <person name="Tisch D."/>
            <person name="Wiest A."/>
            <person name="Wilkinson H.H."/>
            <person name="Zhang M."/>
            <person name="Coutinho P.M."/>
            <person name="Kenerley C.M."/>
            <person name="Monte E."/>
            <person name="Baker S.E."/>
            <person name="Grigoriev I.V."/>
        </authorList>
    </citation>
    <scope>NUCLEOTIDE SEQUENCE [LARGE SCALE GENOMIC DNA]</scope>
    <source>
        <strain evidence="5">ATCC 20476 / IMI 206040</strain>
    </source>
</reference>
<dbReference type="InterPro" id="IPR029044">
    <property type="entry name" value="Nucleotide-diphossugar_trans"/>
</dbReference>